<evidence type="ECO:0000313" key="1">
    <source>
        <dbReference type="EMBL" id="RIA85700.1"/>
    </source>
</evidence>
<dbReference type="EMBL" id="QKYT01000410">
    <property type="protein sequence ID" value="RIA85700.1"/>
    <property type="molecule type" value="Genomic_DNA"/>
</dbReference>
<reference evidence="1 2" key="1">
    <citation type="submission" date="2018-06" db="EMBL/GenBank/DDBJ databases">
        <title>Comparative genomics reveals the genomic features of Rhizophagus irregularis, R. cerebriforme, R. diaphanum and Gigaspora rosea, and their symbiotic lifestyle signature.</title>
        <authorList>
            <person name="Morin E."/>
            <person name="San Clemente H."/>
            <person name="Chen E.C.H."/>
            <person name="De La Providencia I."/>
            <person name="Hainaut M."/>
            <person name="Kuo A."/>
            <person name="Kohler A."/>
            <person name="Murat C."/>
            <person name="Tang N."/>
            <person name="Roy S."/>
            <person name="Loubradou J."/>
            <person name="Henrissat B."/>
            <person name="Grigoriev I.V."/>
            <person name="Corradi N."/>
            <person name="Roux C."/>
            <person name="Martin F.M."/>
        </authorList>
    </citation>
    <scope>NUCLEOTIDE SEQUENCE [LARGE SCALE GENOMIC DNA]</scope>
    <source>
        <strain evidence="1 2">DAOM 227022</strain>
    </source>
</reference>
<sequence length="127" mass="14139">MGSPDYAGQTFVLHIDRTFYSFPPFLGFLWNNVGPSDLTITFFSYFSLDAVSRDPSSPLALLFTYIVSFLTEELLANASLLITIQISYLHCLHSVCNSIPFSLPAYSIINNFLKSYAVAGFDSSLLM</sequence>
<keyword evidence="2" id="KW-1185">Reference proteome</keyword>
<evidence type="ECO:0000313" key="2">
    <source>
        <dbReference type="Proteomes" id="UP000265703"/>
    </source>
</evidence>
<organism evidence="1 2">
    <name type="scientific">Glomus cerebriforme</name>
    <dbReference type="NCBI Taxonomy" id="658196"/>
    <lineage>
        <taxon>Eukaryota</taxon>
        <taxon>Fungi</taxon>
        <taxon>Fungi incertae sedis</taxon>
        <taxon>Mucoromycota</taxon>
        <taxon>Glomeromycotina</taxon>
        <taxon>Glomeromycetes</taxon>
        <taxon>Glomerales</taxon>
        <taxon>Glomeraceae</taxon>
        <taxon>Glomus</taxon>
    </lineage>
</organism>
<accession>A0A397SHG9</accession>
<name>A0A397SHG9_9GLOM</name>
<gene>
    <name evidence="1" type="ORF">C1645_830425</name>
</gene>
<dbReference type="Proteomes" id="UP000265703">
    <property type="component" value="Unassembled WGS sequence"/>
</dbReference>
<proteinExistence type="predicted"/>
<dbReference type="AlphaFoldDB" id="A0A397SHG9"/>
<comment type="caution">
    <text evidence="1">The sequence shown here is derived from an EMBL/GenBank/DDBJ whole genome shotgun (WGS) entry which is preliminary data.</text>
</comment>
<protein>
    <submittedName>
        <fullName evidence="1">Uncharacterized protein</fullName>
    </submittedName>
</protein>